<reference evidence="2 3" key="1">
    <citation type="journal article" date="2014" name="Int. J. Syst. Evol. Microbiol.">
        <title>Solimonas terrae sp. nov., isolated from soil.</title>
        <authorList>
            <person name="Kim S.J."/>
            <person name="Moon J.Y."/>
            <person name="Weon H.Y."/>
            <person name="Ahn J.H."/>
            <person name="Chen W.M."/>
            <person name="Kwon S.W."/>
        </authorList>
    </citation>
    <scope>NUCLEOTIDE SEQUENCE [LARGE SCALE GENOMIC DNA]</scope>
    <source>
        <strain evidence="2 3">KIS83-12</strain>
    </source>
</reference>
<dbReference type="PANTHER" id="PTHR14097">
    <property type="entry name" value="OXIDOREDUCTASE HTATIP2"/>
    <property type="match status" value="1"/>
</dbReference>
<dbReference type="Gene3D" id="3.40.50.720">
    <property type="entry name" value="NAD(P)-binding Rossmann-like Domain"/>
    <property type="match status" value="1"/>
</dbReference>
<gene>
    <name evidence="2" type="ORF">G7Y85_17620</name>
</gene>
<feature type="domain" description="NAD(P)-binding" evidence="1">
    <location>
        <begin position="9"/>
        <end position="122"/>
    </location>
</feature>
<dbReference type="InterPro" id="IPR036291">
    <property type="entry name" value="NAD(P)-bd_dom_sf"/>
</dbReference>
<dbReference type="SUPFAM" id="SSF51735">
    <property type="entry name" value="NAD(P)-binding Rossmann-fold domains"/>
    <property type="match status" value="1"/>
</dbReference>
<protein>
    <submittedName>
        <fullName evidence="2">NAD(P)H-binding protein</fullName>
    </submittedName>
</protein>
<keyword evidence="3" id="KW-1185">Reference proteome</keyword>
<dbReference type="EMBL" id="JAAMOW010000009">
    <property type="protein sequence ID" value="NGY06598.1"/>
    <property type="molecule type" value="Genomic_DNA"/>
</dbReference>
<dbReference type="PANTHER" id="PTHR14097:SF7">
    <property type="entry name" value="OXIDOREDUCTASE HTATIP2"/>
    <property type="match status" value="1"/>
</dbReference>
<dbReference type="InterPro" id="IPR016040">
    <property type="entry name" value="NAD(P)-bd_dom"/>
</dbReference>
<dbReference type="Proteomes" id="UP000472676">
    <property type="component" value="Unassembled WGS sequence"/>
</dbReference>
<proteinExistence type="predicted"/>
<evidence type="ECO:0000259" key="1">
    <source>
        <dbReference type="Pfam" id="PF13460"/>
    </source>
</evidence>
<accession>A0A6M2BVT7</accession>
<evidence type="ECO:0000313" key="2">
    <source>
        <dbReference type="EMBL" id="NGY06598.1"/>
    </source>
</evidence>
<name>A0A6M2BVT7_9GAMM</name>
<evidence type="ECO:0000313" key="3">
    <source>
        <dbReference type="Proteomes" id="UP000472676"/>
    </source>
</evidence>
<dbReference type="AlphaFoldDB" id="A0A6M2BVT7"/>
<dbReference type="Pfam" id="PF13460">
    <property type="entry name" value="NAD_binding_10"/>
    <property type="match status" value="1"/>
</dbReference>
<organism evidence="2 3">
    <name type="scientific">Solimonas terrae</name>
    <dbReference type="NCBI Taxonomy" id="1396819"/>
    <lineage>
        <taxon>Bacteria</taxon>
        <taxon>Pseudomonadati</taxon>
        <taxon>Pseudomonadota</taxon>
        <taxon>Gammaproteobacteria</taxon>
        <taxon>Nevskiales</taxon>
        <taxon>Nevskiaceae</taxon>
        <taxon>Solimonas</taxon>
    </lineage>
</organism>
<sequence length="217" mass="23334">MKRSALVAGATGLVGRQVLARLLRDPAYAQISVLARRPLAVSDPRLKTVISDFADLAALGEVLGADDVYCCLGTTLRRAGSKAAFADVDERMVVDLARAARTAGARQFLVVSAVGASEHALAFYSRVKGRMEKAVGALDFAAVHIFQPSLLLGERDERRPGEALAQQLAPLLEKLARGPLRRYQPVSGDAVAEAMLRIALRGERGVHRHYLPLPDDS</sequence>
<comment type="caution">
    <text evidence="2">The sequence shown here is derived from an EMBL/GenBank/DDBJ whole genome shotgun (WGS) entry which is preliminary data.</text>
</comment>
<dbReference type="RefSeq" id="WP_166260430.1">
    <property type="nucleotide sequence ID" value="NZ_JAAMOW010000009.1"/>
</dbReference>